<name>A0ABQ9ITD6_9CUCU</name>
<accession>A0ABQ9ITD6</accession>
<sequence length="233" mass="24967">MSSQTYGWSTLPVWFSACCSQHGPLERKVAVVTGASAGIGASIAVKLVEAGVKVIGLARRIERVEDIALKLEGKPGMLYAVKCDISKRRRHFPGVCVDQGESRAGNVGDWRQVIDTNVMGLAIATREAIKMMQENAIDGHIVNVNSVAGHIVPPLPLQNLYPASKHASVSPGLVDTEIFAASGHVEDPEVRRLLDIAPSLRPEDVADAILYALGTPPHVQIAELIIKPIGEFV</sequence>
<dbReference type="Pfam" id="PF00106">
    <property type="entry name" value="adh_short"/>
    <property type="match status" value="2"/>
</dbReference>
<dbReference type="SUPFAM" id="SSF51735">
    <property type="entry name" value="NAD(P)-binding Rossmann-fold domains"/>
    <property type="match status" value="1"/>
</dbReference>
<protein>
    <recommendedName>
        <fullName evidence="5">Dehydrogenase/reductase SDR family member 11</fullName>
    </recommendedName>
</protein>
<comment type="similarity">
    <text evidence="1">Belongs to the short-chain dehydrogenases/reductases (SDR) family.</text>
</comment>
<dbReference type="Gene3D" id="3.40.50.720">
    <property type="entry name" value="NAD(P)-binding Rossmann-like Domain"/>
    <property type="match status" value="2"/>
</dbReference>
<dbReference type="InterPro" id="IPR002347">
    <property type="entry name" value="SDR_fam"/>
</dbReference>
<evidence type="ECO:0000256" key="2">
    <source>
        <dbReference type="ARBA" id="ARBA00023002"/>
    </source>
</evidence>
<dbReference type="EMBL" id="JAPWTJ010002669">
    <property type="protein sequence ID" value="KAJ8965100.1"/>
    <property type="molecule type" value="Genomic_DNA"/>
</dbReference>
<reference evidence="3" key="1">
    <citation type="journal article" date="2023" name="Insect Mol. Biol.">
        <title>Genome sequencing provides insights into the evolution of gene families encoding plant cell wall-degrading enzymes in longhorned beetles.</title>
        <authorList>
            <person name="Shin N.R."/>
            <person name="Okamura Y."/>
            <person name="Kirsch R."/>
            <person name="Pauchet Y."/>
        </authorList>
    </citation>
    <scope>NUCLEOTIDE SEQUENCE</scope>
    <source>
        <strain evidence="3">MMC_N1</strain>
    </source>
</reference>
<evidence type="ECO:0008006" key="5">
    <source>
        <dbReference type="Google" id="ProtNLM"/>
    </source>
</evidence>
<comment type="caution">
    <text evidence="3">The sequence shown here is derived from an EMBL/GenBank/DDBJ whole genome shotgun (WGS) entry which is preliminary data.</text>
</comment>
<dbReference type="PRINTS" id="PR00081">
    <property type="entry name" value="GDHRDH"/>
</dbReference>
<dbReference type="PANTHER" id="PTHR43115">
    <property type="entry name" value="DEHYDROGENASE/REDUCTASE SDR FAMILY MEMBER 11"/>
    <property type="match status" value="1"/>
</dbReference>
<proteinExistence type="inferred from homology"/>
<keyword evidence="2" id="KW-0560">Oxidoreductase</keyword>
<evidence type="ECO:0000313" key="4">
    <source>
        <dbReference type="Proteomes" id="UP001162164"/>
    </source>
</evidence>
<organism evidence="3 4">
    <name type="scientific">Molorchus minor</name>
    <dbReference type="NCBI Taxonomy" id="1323400"/>
    <lineage>
        <taxon>Eukaryota</taxon>
        <taxon>Metazoa</taxon>
        <taxon>Ecdysozoa</taxon>
        <taxon>Arthropoda</taxon>
        <taxon>Hexapoda</taxon>
        <taxon>Insecta</taxon>
        <taxon>Pterygota</taxon>
        <taxon>Neoptera</taxon>
        <taxon>Endopterygota</taxon>
        <taxon>Coleoptera</taxon>
        <taxon>Polyphaga</taxon>
        <taxon>Cucujiformia</taxon>
        <taxon>Chrysomeloidea</taxon>
        <taxon>Cerambycidae</taxon>
        <taxon>Lamiinae</taxon>
        <taxon>Monochamini</taxon>
        <taxon>Molorchus</taxon>
    </lineage>
</organism>
<dbReference type="Proteomes" id="UP001162164">
    <property type="component" value="Unassembled WGS sequence"/>
</dbReference>
<evidence type="ECO:0000313" key="3">
    <source>
        <dbReference type="EMBL" id="KAJ8965100.1"/>
    </source>
</evidence>
<dbReference type="InterPro" id="IPR036291">
    <property type="entry name" value="NAD(P)-bd_dom_sf"/>
</dbReference>
<evidence type="ECO:0000256" key="1">
    <source>
        <dbReference type="ARBA" id="ARBA00006484"/>
    </source>
</evidence>
<gene>
    <name evidence="3" type="ORF">NQ317_010503</name>
</gene>
<dbReference type="PANTHER" id="PTHR43115:SF4">
    <property type="entry name" value="DEHYDROGENASE_REDUCTASE SDR FAMILY MEMBER 11"/>
    <property type="match status" value="1"/>
</dbReference>
<keyword evidence="4" id="KW-1185">Reference proteome</keyword>